<dbReference type="GO" id="GO:0005657">
    <property type="term" value="C:replication fork"/>
    <property type="evidence" value="ECO:0007669"/>
    <property type="project" value="TreeGrafter"/>
</dbReference>
<evidence type="ECO:0000256" key="6">
    <source>
        <dbReference type="ARBA" id="ARBA00023242"/>
    </source>
</evidence>
<dbReference type="InterPro" id="IPR036775">
    <property type="entry name" value="DNA_pol_Y-fam_lit_finger_sf"/>
</dbReference>
<keyword evidence="5" id="KW-0234">DNA repair</keyword>
<dbReference type="GO" id="GO:0006281">
    <property type="term" value="P:DNA repair"/>
    <property type="evidence" value="ECO:0007669"/>
    <property type="project" value="UniProtKB-KW"/>
</dbReference>
<dbReference type="EMBL" id="CAJOBH010009820">
    <property type="protein sequence ID" value="CAF4149916.1"/>
    <property type="molecule type" value="Genomic_DNA"/>
</dbReference>
<dbReference type="PROSITE" id="PS51907">
    <property type="entry name" value="ZF_UBZ3"/>
    <property type="match status" value="1"/>
</dbReference>
<feature type="domain" description="UBZ3-type" evidence="8">
    <location>
        <begin position="221"/>
        <end position="255"/>
    </location>
</feature>
<evidence type="ECO:0000259" key="8">
    <source>
        <dbReference type="PROSITE" id="PS51907"/>
    </source>
</evidence>
<dbReference type="PANTHER" id="PTHR45873">
    <property type="entry name" value="DNA POLYMERASE ETA"/>
    <property type="match status" value="1"/>
</dbReference>
<dbReference type="GO" id="GO:0009314">
    <property type="term" value="P:response to radiation"/>
    <property type="evidence" value="ECO:0007669"/>
    <property type="project" value="TreeGrafter"/>
</dbReference>
<protein>
    <recommendedName>
        <fullName evidence="8">UBZ3-type domain-containing protein</fullName>
    </recommendedName>
</protein>
<evidence type="ECO:0000256" key="7">
    <source>
        <dbReference type="SAM" id="MobiDB-lite"/>
    </source>
</evidence>
<comment type="subcellular location">
    <subcellularLocation>
        <location evidence="1">Nucleus</location>
    </subcellularLocation>
</comment>
<dbReference type="PANTHER" id="PTHR45873:SF1">
    <property type="entry name" value="DNA POLYMERASE ETA"/>
    <property type="match status" value="1"/>
</dbReference>
<feature type="compositionally biased region" description="Polar residues" evidence="7">
    <location>
        <begin position="133"/>
        <end position="142"/>
    </location>
</feature>
<sequence length="297" mass="33770">MDIAEISWKHENSEVLSKGKKNSTATFCRVGFALQAGIIAKNKRRAKLLTVTCTLNTNETIARSCPISEYSIDRFANDTFRILKQFNKSPSSSNIYTPAIISFGIGAGKFLENANTKSIVDLFSKQTTKTETIKSTENTTRWQEYEDYDDDDDGSNSEDKILQKPTATVPIQGDFFRKFQKTDEQIKPQPKSETKTTSSIVSFFSRYASNENIPNCSPEKSSEHYTTCSKCQKSILVWNMPEHEDFHYAHELQMEENRSNSMIAPPIKISKPVKRKNEKQKSNIQTLDSFVNKKPKS</sequence>
<dbReference type="InterPro" id="IPR052230">
    <property type="entry name" value="DNA_polymerase_eta"/>
</dbReference>
<accession>A0A8S2RAS1</accession>
<evidence type="ECO:0000256" key="5">
    <source>
        <dbReference type="ARBA" id="ARBA00023204"/>
    </source>
</evidence>
<evidence type="ECO:0000256" key="1">
    <source>
        <dbReference type="ARBA" id="ARBA00004123"/>
    </source>
</evidence>
<organism evidence="9 10">
    <name type="scientific">Rotaria magnacalcarata</name>
    <dbReference type="NCBI Taxonomy" id="392030"/>
    <lineage>
        <taxon>Eukaryota</taxon>
        <taxon>Metazoa</taxon>
        <taxon>Spiralia</taxon>
        <taxon>Gnathifera</taxon>
        <taxon>Rotifera</taxon>
        <taxon>Eurotatoria</taxon>
        <taxon>Bdelloidea</taxon>
        <taxon>Philodinida</taxon>
        <taxon>Philodinidae</taxon>
        <taxon>Rotaria</taxon>
    </lineage>
</organism>
<evidence type="ECO:0000256" key="2">
    <source>
        <dbReference type="ARBA" id="ARBA00022679"/>
    </source>
</evidence>
<dbReference type="GO" id="GO:0042276">
    <property type="term" value="P:error-prone translesion synthesis"/>
    <property type="evidence" value="ECO:0007669"/>
    <property type="project" value="TreeGrafter"/>
</dbReference>
<dbReference type="GO" id="GO:0003684">
    <property type="term" value="F:damaged DNA binding"/>
    <property type="evidence" value="ECO:0007669"/>
    <property type="project" value="InterPro"/>
</dbReference>
<dbReference type="GO" id="GO:0035861">
    <property type="term" value="C:site of double-strand break"/>
    <property type="evidence" value="ECO:0007669"/>
    <property type="project" value="TreeGrafter"/>
</dbReference>
<dbReference type="Pfam" id="PF18439">
    <property type="entry name" value="zf_UBZ"/>
    <property type="match status" value="1"/>
</dbReference>
<keyword evidence="2" id="KW-0808">Transferase</keyword>
<evidence type="ECO:0000256" key="4">
    <source>
        <dbReference type="ARBA" id="ARBA00022763"/>
    </source>
</evidence>
<feature type="compositionally biased region" description="Acidic residues" evidence="7">
    <location>
        <begin position="145"/>
        <end position="156"/>
    </location>
</feature>
<proteinExistence type="predicted"/>
<dbReference type="InterPro" id="IPR041298">
    <property type="entry name" value="UBZ3"/>
</dbReference>
<dbReference type="AlphaFoldDB" id="A0A8S2RAS1"/>
<dbReference type="Proteomes" id="UP000681967">
    <property type="component" value="Unassembled WGS sequence"/>
</dbReference>
<dbReference type="GO" id="GO:0005634">
    <property type="term" value="C:nucleus"/>
    <property type="evidence" value="ECO:0007669"/>
    <property type="project" value="UniProtKB-SubCell"/>
</dbReference>
<dbReference type="Gene3D" id="3.30.1490.100">
    <property type="entry name" value="DNA polymerase, Y-family, little finger domain"/>
    <property type="match status" value="1"/>
</dbReference>
<name>A0A8S2RAS1_9BILA</name>
<dbReference type="GO" id="GO:0003887">
    <property type="term" value="F:DNA-directed DNA polymerase activity"/>
    <property type="evidence" value="ECO:0007669"/>
    <property type="project" value="TreeGrafter"/>
</dbReference>
<keyword evidence="4" id="KW-0227">DNA damage</keyword>
<gene>
    <name evidence="9" type="ORF">BYL167_LOCUS21478</name>
</gene>
<evidence type="ECO:0000313" key="10">
    <source>
        <dbReference type="Proteomes" id="UP000681967"/>
    </source>
</evidence>
<evidence type="ECO:0000256" key="3">
    <source>
        <dbReference type="ARBA" id="ARBA00022723"/>
    </source>
</evidence>
<dbReference type="GO" id="GO:0046872">
    <property type="term" value="F:metal ion binding"/>
    <property type="evidence" value="ECO:0007669"/>
    <property type="project" value="UniProtKB-KW"/>
</dbReference>
<evidence type="ECO:0000313" key="9">
    <source>
        <dbReference type="EMBL" id="CAF4149916.1"/>
    </source>
</evidence>
<feature type="region of interest" description="Disordered" evidence="7">
    <location>
        <begin position="133"/>
        <end position="164"/>
    </location>
</feature>
<keyword evidence="6" id="KW-0539">Nucleus</keyword>
<keyword evidence="3" id="KW-0479">Metal-binding</keyword>
<comment type="caution">
    <text evidence="9">The sequence shown here is derived from an EMBL/GenBank/DDBJ whole genome shotgun (WGS) entry which is preliminary data.</text>
</comment>
<reference evidence="9" key="1">
    <citation type="submission" date="2021-02" db="EMBL/GenBank/DDBJ databases">
        <authorList>
            <person name="Nowell W R."/>
        </authorList>
    </citation>
    <scope>NUCLEOTIDE SEQUENCE</scope>
</reference>
<feature type="region of interest" description="Disordered" evidence="7">
    <location>
        <begin position="257"/>
        <end position="297"/>
    </location>
</feature>